<dbReference type="OrthoDB" id="8907274at2759"/>
<organism evidence="9 10">
    <name type="scientific">Meloidogyne graminicola</name>
    <dbReference type="NCBI Taxonomy" id="189291"/>
    <lineage>
        <taxon>Eukaryota</taxon>
        <taxon>Metazoa</taxon>
        <taxon>Ecdysozoa</taxon>
        <taxon>Nematoda</taxon>
        <taxon>Chromadorea</taxon>
        <taxon>Rhabditida</taxon>
        <taxon>Tylenchina</taxon>
        <taxon>Tylenchomorpha</taxon>
        <taxon>Tylenchoidea</taxon>
        <taxon>Meloidogynidae</taxon>
        <taxon>Meloidogyninae</taxon>
        <taxon>Meloidogyne</taxon>
    </lineage>
</organism>
<dbReference type="InterPro" id="IPR000326">
    <property type="entry name" value="PAP2/HPO"/>
</dbReference>
<dbReference type="GO" id="GO:0007165">
    <property type="term" value="P:signal transduction"/>
    <property type="evidence" value="ECO:0007669"/>
    <property type="project" value="TreeGrafter"/>
</dbReference>
<feature type="transmembrane region" description="Helical" evidence="7">
    <location>
        <begin position="165"/>
        <end position="186"/>
    </location>
</feature>
<comment type="similarity">
    <text evidence="2">Belongs to the PA-phosphatase related phosphoesterase family.</text>
</comment>
<dbReference type="InterPro" id="IPR036938">
    <property type="entry name" value="PAP2/HPO_sf"/>
</dbReference>
<comment type="subcellular location">
    <subcellularLocation>
        <location evidence="1">Membrane</location>
        <topology evidence="1">Multi-pass membrane protein</topology>
    </subcellularLocation>
</comment>
<dbReference type="Gene3D" id="1.20.144.10">
    <property type="entry name" value="Phosphatidic acid phosphatase type 2/haloperoxidase"/>
    <property type="match status" value="1"/>
</dbReference>
<dbReference type="SUPFAM" id="SSF48317">
    <property type="entry name" value="Acid phosphatase/Vanadium-dependent haloperoxidase"/>
    <property type="match status" value="1"/>
</dbReference>
<evidence type="ECO:0000256" key="1">
    <source>
        <dbReference type="ARBA" id="ARBA00004141"/>
    </source>
</evidence>
<feature type="transmembrane region" description="Helical" evidence="7">
    <location>
        <begin position="72"/>
        <end position="93"/>
    </location>
</feature>
<dbReference type="PANTHER" id="PTHR10165">
    <property type="entry name" value="LIPID PHOSPHATE PHOSPHATASE"/>
    <property type="match status" value="1"/>
</dbReference>
<feature type="transmembrane region" description="Helical" evidence="7">
    <location>
        <begin position="226"/>
        <end position="245"/>
    </location>
</feature>
<dbReference type="GO" id="GO:0005886">
    <property type="term" value="C:plasma membrane"/>
    <property type="evidence" value="ECO:0007669"/>
    <property type="project" value="TreeGrafter"/>
</dbReference>
<keyword evidence="3 7" id="KW-0812">Transmembrane</keyword>
<dbReference type="GO" id="GO:0046839">
    <property type="term" value="P:phospholipid dephosphorylation"/>
    <property type="evidence" value="ECO:0007669"/>
    <property type="project" value="TreeGrafter"/>
</dbReference>
<feature type="transmembrane region" description="Helical" evidence="7">
    <location>
        <begin position="192"/>
        <end position="214"/>
    </location>
</feature>
<evidence type="ECO:0000256" key="3">
    <source>
        <dbReference type="ARBA" id="ARBA00022692"/>
    </source>
</evidence>
<feature type="transmembrane region" description="Helical" evidence="7">
    <location>
        <begin position="25"/>
        <end position="43"/>
    </location>
</feature>
<dbReference type="PANTHER" id="PTHR10165:SF201">
    <property type="entry name" value="PHOSPHATIDIC ACID PHOSPHATASE TYPE 2_HALOPEROXIDASE DOMAIN-CONTAINING PROTEIN"/>
    <property type="match status" value="1"/>
</dbReference>
<comment type="caution">
    <text evidence="9">The sequence shown here is derived from an EMBL/GenBank/DDBJ whole genome shotgun (WGS) entry which is preliminary data.</text>
</comment>
<dbReference type="GO" id="GO:0006644">
    <property type="term" value="P:phospholipid metabolic process"/>
    <property type="evidence" value="ECO:0007669"/>
    <property type="project" value="InterPro"/>
</dbReference>
<dbReference type="InterPro" id="IPR043216">
    <property type="entry name" value="PAP-like"/>
</dbReference>
<sequence>MAASSASSTSTLSNYSPTPSNYRHVFNLFLSLPVLFLLGIWASSTPYAKQGFFCNDNEIRFPDVPDTVSANFMEWVTTIVGTILIISSEFSLIKGLHRQNAAQQCSKLSISSICDLGKRTCSRLRPNFLAVCQPKNLSELCPPGEYGYIQEYECTNVHFDQNEYFSFPSAHAAFICNFSTFMIFYMQKRCKFPAVFRSFIQFFITLFAYFVCLSRVRDHKHRLTDVIGGAATGIALGSFFIRFMLHNFRPNRYCLIDKEWPEEDALINEKFSVPQTIILQHSKSIDESQKMKQNSYQRNSSDYGTLRSSSSSAYDVTDEIKNDLIR</sequence>
<evidence type="ECO:0000313" key="10">
    <source>
        <dbReference type="Proteomes" id="UP000605970"/>
    </source>
</evidence>
<accession>A0A8S9ZYQ8</accession>
<evidence type="ECO:0000256" key="7">
    <source>
        <dbReference type="SAM" id="Phobius"/>
    </source>
</evidence>
<evidence type="ECO:0000256" key="2">
    <source>
        <dbReference type="ARBA" id="ARBA00008816"/>
    </source>
</evidence>
<proteinExistence type="inferred from homology"/>
<keyword evidence="4 7" id="KW-1133">Transmembrane helix</keyword>
<dbReference type="GO" id="GO:0008195">
    <property type="term" value="F:phosphatidate phosphatase activity"/>
    <property type="evidence" value="ECO:0007669"/>
    <property type="project" value="TreeGrafter"/>
</dbReference>
<keyword evidence="5 7" id="KW-0472">Membrane</keyword>
<feature type="compositionally biased region" description="Polar residues" evidence="6">
    <location>
        <begin position="291"/>
        <end position="314"/>
    </location>
</feature>
<dbReference type="SMART" id="SM00014">
    <property type="entry name" value="acidPPc"/>
    <property type="match status" value="1"/>
</dbReference>
<feature type="region of interest" description="Disordered" evidence="6">
    <location>
        <begin position="288"/>
        <end position="314"/>
    </location>
</feature>
<evidence type="ECO:0000256" key="5">
    <source>
        <dbReference type="ARBA" id="ARBA00023136"/>
    </source>
</evidence>
<evidence type="ECO:0000259" key="8">
    <source>
        <dbReference type="SMART" id="SM00014"/>
    </source>
</evidence>
<dbReference type="Proteomes" id="UP000605970">
    <property type="component" value="Unassembled WGS sequence"/>
</dbReference>
<dbReference type="EMBL" id="JABEBT010000009">
    <property type="protein sequence ID" value="KAF7638821.1"/>
    <property type="molecule type" value="Genomic_DNA"/>
</dbReference>
<gene>
    <name evidence="9" type="ORF">Mgra_00001629</name>
</gene>
<reference evidence="9" key="1">
    <citation type="journal article" date="2020" name="Ecol. Evol.">
        <title>Genome structure and content of the rice root-knot nematode (Meloidogyne graminicola).</title>
        <authorList>
            <person name="Phan N.T."/>
            <person name="Danchin E.G.J."/>
            <person name="Klopp C."/>
            <person name="Perfus-Barbeoch L."/>
            <person name="Kozlowski D.K."/>
            <person name="Koutsovoulos G.D."/>
            <person name="Lopez-Roques C."/>
            <person name="Bouchez O."/>
            <person name="Zahm M."/>
            <person name="Besnard G."/>
            <person name="Bellafiore S."/>
        </authorList>
    </citation>
    <scope>NUCLEOTIDE SEQUENCE</scope>
    <source>
        <strain evidence="9">VN-18</strain>
    </source>
</reference>
<dbReference type="Pfam" id="PF01569">
    <property type="entry name" value="PAP2"/>
    <property type="match status" value="1"/>
</dbReference>
<keyword evidence="10" id="KW-1185">Reference proteome</keyword>
<name>A0A8S9ZYQ8_9BILA</name>
<feature type="domain" description="Phosphatidic acid phosphatase type 2/haloperoxidase" evidence="8">
    <location>
        <begin position="104"/>
        <end position="241"/>
    </location>
</feature>
<evidence type="ECO:0000256" key="6">
    <source>
        <dbReference type="SAM" id="MobiDB-lite"/>
    </source>
</evidence>
<dbReference type="AlphaFoldDB" id="A0A8S9ZYQ8"/>
<protein>
    <submittedName>
        <fullName evidence="9">AcidPPc domain-containing protein</fullName>
    </submittedName>
</protein>
<evidence type="ECO:0000256" key="4">
    <source>
        <dbReference type="ARBA" id="ARBA00022989"/>
    </source>
</evidence>
<evidence type="ECO:0000313" key="9">
    <source>
        <dbReference type="EMBL" id="KAF7638821.1"/>
    </source>
</evidence>